<dbReference type="EMBL" id="LR746268">
    <property type="protein sequence ID" value="CAA7396605.1"/>
    <property type="molecule type" value="Genomic_DNA"/>
</dbReference>
<keyword evidence="6" id="KW-1185">Reference proteome</keyword>
<evidence type="ECO:0000256" key="1">
    <source>
        <dbReference type="ARBA" id="ARBA00023254"/>
    </source>
</evidence>
<evidence type="ECO:0000256" key="4">
    <source>
        <dbReference type="SAM" id="MobiDB-lite"/>
    </source>
</evidence>
<dbReference type="SUPFAM" id="SSF48452">
    <property type="entry name" value="TPR-like"/>
    <property type="match status" value="1"/>
</dbReference>
<protein>
    <recommendedName>
        <fullName evidence="2">Protein ZIP4 homolog</fullName>
    </recommendedName>
</protein>
<dbReference type="AlphaFoldDB" id="A0A7I8KHY5"/>
<name>A0A7I8KHY5_SPIIN</name>
<dbReference type="OrthoDB" id="65716at2759"/>
<keyword evidence="1" id="KW-0469">Meiosis</keyword>
<evidence type="ECO:0000313" key="5">
    <source>
        <dbReference type="EMBL" id="CAA7396605.1"/>
    </source>
</evidence>
<dbReference type="InterPro" id="IPR011990">
    <property type="entry name" value="TPR-like_helical_dom_sf"/>
</dbReference>
<evidence type="ECO:0000313" key="6">
    <source>
        <dbReference type="Proteomes" id="UP000663760"/>
    </source>
</evidence>
<dbReference type="InterPro" id="IPR019734">
    <property type="entry name" value="TPR_rpt"/>
</dbReference>
<sequence>MRISEISPDLTASGHQESHSGPLLELEALVKEAEDLSPEEEEIPESLVVGLQRSLAGLVSSLSLSEAAKLQIWKLSYRLWNACVDLSNGAQIRPDGRRGIEESHVKLRQAASDLLLLAGSPTGISSPVFKCASFFYKTGLMWHDLRRFDLAANCFERATDLTSGVQVDRVFDAEEKRLLLDINLARAKTAWEVSDRNLAVALLNRSRNFLFVSPANYKALAEQYLQFGKLDLSEKSESDASSKLLNEALDLCEKGLGISKRPDHTIPLENLKARCLRFLAAERLQAADYGAVVKCIKVMREGFGKEEHPSVSFMAFKAWIGLGKFEEAERELRAMAVTKSVPENVCVAAAEVFLEAVGPEAAKGVLMGLVSRCRLGPAAALRVVKKVAVGGGGRAQVVAEVVSDERVLALFAGAGAEKERGTMHAILWNCGAEYFRSKDYETAVEMFEKSMLYIPHDEENKARRANCYRVLCLCHLGLSRLDQAQEFIDEAAKLEPNINCAFLKFKIYLQKKEEREAIDQLQDMVKSIDFNPEYLTLSAHEAMASRCTPAAVAALSVVLDLYAPGREMPMPEVAVLRSLITLLQEIKDTEREILKHLRHARNRMSDLGVDNFFGKGAVGIRELGWFAGNSWNMGLKTGADKKYGYCAEFLELASEFYGAADGGTIEGQPMVCKSIILSVCAMISSEEQGQTQLTDSDIKKAMKMIEKAGKMQSLSVISSSPTQVAAAQASLESRLFFLHTFCAYQLLGRLEDPDDSRHKQLQLIKSFISSSKQYTPQNLLQLGLIALQGSRPNYEAADLALNSCLSSLLASPSPDYHTVSIVIRKLVGFAGLLRGQTDGEVAAYTAYQQAYRIIVGLKEGEYPAEEGKWLATTAWNKAGYAVRLGHVEAARKWMKMGLDFAQQLQCMEKYKQGMEECIRSFDEHCCRGDPIDVG</sequence>
<dbReference type="InterPro" id="IPR039057">
    <property type="entry name" value="Spo22/ZIP4"/>
</dbReference>
<proteinExistence type="predicted"/>
<reference evidence="5" key="1">
    <citation type="submission" date="2020-02" db="EMBL/GenBank/DDBJ databases">
        <authorList>
            <person name="Scholz U."/>
            <person name="Mascher M."/>
            <person name="Fiebig A."/>
        </authorList>
    </citation>
    <scope>NUCLEOTIDE SEQUENCE</scope>
</reference>
<feature type="region of interest" description="Disordered" evidence="4">
    <location>
        <begin position="1"/>
        <end position="20"/>
    </location>
</feature>
<gene>
    <name evidence="5" type="ORF">SI8410_05007268</name>
</gene>
<dbReference type="GO" id="GO:0090173">
    <property type="term" value="P:regulation of synaptonemal complex assembly"/>
    <property type="evidence" value="ECO:0007669"/>
    <property type="project" value="InterPro"/>
</dbReference>
<dbReference type="PANTHER" id="PTHR40375">
    <property type="entry name" value="SPORULATION-SPECIFIC PROTEIN 22"/>
    <property type="match status" value="1"/>
</dbReference>
<organism evidence="5 6">
    <name type="scientific">Spirodela intermedia</name>
    <name type="common">Intermediate duckweed</name>
    <dbReference type="NCBI Taxonomy" id="51605"/>
    <lineage>
        <taxon>Eukaryota</taxon>
        <taxon>Viridiplantae</taxon>
        <taxon>Streptophyta</taxon>
        <taxon>Embryophyta</taxon>
        <taxon>Tracheophyta</taxon>
        <taxon>Spermatophyta</taxon>
        <taxon>Magnoliopsida</taxon>
        <taxon>Liliopsida</taxon>
        <taxon>Araceae</taxon>
        <taxon>Lemnoideae</taxon>
        <taxon>Spirodela</taxon>
    </lineage>
</organism>
<dbReference type="PROSITE" id="PS50005">
    <property type="entry name" value="TPR"/>
    <property type="match status" value="1"/>
</dbReference>
<dbReference type="Proteomes" id="UP000663760">
    <property type="component" value="Chromosome 5"/>
</dbReference>
<dbReference type="Pfam" id="PF08631">
    <property type="entry name" value="SPO22"/>
    <property type="match status" value="1"/>
</dbReference>
<dbReference type="PANTHER" id="PTHR40375:SF2">
    <property type="entry name" value="SPORULATION-SPECIFIC PROTEIN 22"/>
    <property type="match status" value="1"/>
</dbReference>
<keyword evidence="3" id="KW-0802">TPR repeat</keyword>
<dbReference type="SMART" id="SM00028">
    <property type="entry name" value="TPR"/>
    <property type="match status" value="3"/>
</dbReference>
<evidence type="ECO:0000256" key="2">
    <source>
        <dbReference type="ARBA" id="ARBA00031845"/>
    </source>
</evidence>
<dbReference type="InterPro" id="IPR013940">
    <property type="entry name" value="Spo22/ZIP4/TEX11"/>
</dbReference>
<accession>A0A7I8KHY5</accession>
<feature type="repeat" description="TPR" evidence="3">
    <location>
        <begin position="424"/>
        <end position="457"/>
    </location>
</feature>
<dbReference type="Gene3D" id="1.25.40.10">
    <property type="entry name" value="Tetratricopeptide repeat domain"/>
    <property type="match status" value="2"/>
</dbReference>
<evidence type="ECO:0000256" key="3">
    <source>
        <dbReference type="PROSITE-ProRule" id="PRU00339"/>
    </source>
</evidence>
<dbReference type="GO" id="GO:0051321">
    <property type="term" value="P:meiotic cell cycle"/>
    <property type="evidence" value="ECO:0007669"/>
    <property type="project" value="UniProtKB-KW"/>
</dbReference>